<reference evidence="2 3" key="1">
    <citation type="submission" date="2018-06" db="EMBL/GenBank/DDBJ databases">
        <authorList>
            <consortium name="Pathogen Informatics"/>
            <person name="Doyle S."/>
        </authorList>
    </citation>
    <scope>NUCLEOTIDE SEQUENCE [LARGE SCALE GENOMIC DNA]</scope>
    <source>
        <strain evidence="2 3">NCTC13291</strain>
    </source>
</reference>
<feature type="compositionally biased region" description="Polar residues" evidence="1">
    <location>
        <begin position="97"/>
        <end position="107"/>
    </location>
</feature>
<name>A0A379PKU0_9PROT</name>
<proteinExistence type="predicted"/>
<dbReference type="RefSeq" id="WP_019463191.1">
    <property type="nucleotide sequence ID" value="NZ_CBCSHT010000170.1"/>
</dbReference>
<organism evidence="2 3">
    <name type="scientific">Roseomonas mucosa</name>
    <dbReference type="NCBI Taxonomy" id="207340"/>
    <lineage>
        <taxon>Bacteria</taxon>
        <taxon>Pseudomonadati</taxon>
        <taxon>Pseudomonadota</taxon>
        <taxon>Alphaproteobacteria</taxon>
        <taxon>Acetobacterales</taxon>
        <taxon>Roseomonadaceae</taxon>
        <taxon>Roseomonas</taxon>
    </lineage>
</organism>
<protein>
    <recommendedName>
        <fullName evidence="4">Transposase</fullName>
    </recommendedName>
</protein>
<gene>
    <name evidence="2" type="ORF">NCTC13291_04445</name>
</gene>
<dbReference type="EMBL" id="UGVN01000003">
    <property type="protein sequence ID" value="SUE95557.1"/>
    <property type="molecule type" value="Genomic_DNA"/>
</dbReference>
<evidence type="ECO:0000256" key="1">
    <source>
        <dbReference type="SAM" id="MobiDB-lite"/>
    </source>
</evidence>
<evidence type="ECO:0000313" key="3">
    <source>
        <dbReference type="Proteomes" id="UP000254919"/>
    </source>
</evidence>
<accession>A0A379PKU0</accession>
<evidence type="ECO:0000313" key="2">
    <source>
        <dbReference type="EMBL" id="SUE95557.1"/>
    </source>
</evidence>
<sequence length="114" mass="12578">MRSMTKSAVRVAREALAAGRRTFPAYGSRTSRHDFTQAQLFALLTLRQFLRTDYRGLVTLVAEWGELRKALGLRKVPHYSTLAYAARRLLPEAEKGGSSTTPRWSSSGGPGLPA</sequence>
<dbReference type="Proteomes" id="UP000254919">
    <property type="component" value="Unassembled WGS sequence"/>
</dbReference>
<evidence type="ECO:0008006" key="4">
    <source>
        <dbReference type="Google" id="ProtNLM"/>
    </source>
</evidence>
<feature type="region of interest" description="Disordered" evidence="1">
    <location>
        <begin position="93"/>
        <end position="114"/>
    </location>
</feature>
<dbReference type="AlphaFoldDB" id="A0A379PKU0"/>
<dbReference type="GeneID" id="99631659"/>